<feature type="domain" description="CBS" evidence="3">
    <location>
        <begin position="1"/>
        <end position="56"/>
    </location>
</feature>
<dbReference type="Pfam" id="PF00571">
    <property type="entry name" value="CBS"/>
    <property type="match status" value="2"/>
</dbReference>
<dbReference type="PROSITE" id="PS51371">
    <property type="entry name" value="CBS"/>
    <property type="match status" value="2"/>
</dbReference>
<reference evidence="4 5" key="1">
    <citation type="submission" date="2022-04" db="EMBL/GenBank/DDBJ databases">
        <title>Complete genome of Methanothermobacter tenebrarum strain RMAS.</title>
        <authorList>
            <person name="Nakamura K."/>
            <person name="Oshima K."/>
            <person name="Hattori M."/>
            <person name="Kamagata Y."/>
            <person name="Takamizawa K."/>
        </authorList>
    </citation>
    <scope>NUCLEOTIDE SEQUENCE [LARGE SCALE GENOMIC DNA]</scope>
    <source>
        <strain evidence="4 5">RMAS</strain>
    </source>
</reference>
<sequence>MIRDVIVVKPEESVAAAKLKMVRANIGGVPVVEGDKLVGFITHRDILLAGSEALKLKVKDIMSRDLVVVDKNTPIGSISKIMVETGYQRIPVVEDGRLLGLITQSCVIKAVADHIEDDCP</sequence>
<dbReference type="SMART" id="SM00116">
    <property type="entry name" value="CBS"/>
    <property type="match status" value="2"/>
</dbReference>
<evidence type="ECO:0000313" key="5">
    <source>
        <dbReference type="Proteomes" id="UP000831817"/>
    </source>
</evidence>
<dbReference type="EMBL" id="AP025698">
    <property type="protein sequence ID" value="BDH79862.1"/>
    <property type="molecule type" value="Genomic_DNA"/>
</dbReference>
<dbReference type="SUPFAM" id="SSF54631">
    <property type="entry name" value="CBS-domain pair"/>
    <property type="match status" value="1"/>
</dbReference>
<proteinExistence type="predicted"/>
<dbReference type="PANTHER" id="PTHR43080:SF2">
    <property type="entry name" value="CBS DOMAIN-CONTAINING PROTEIN"/>
    <property type="match status" value="1"/>
</dbReference>
<keyword evidence="1 2" id="KW-0129">CBS domain</keyword>
<keyword evidence="5" id="KW-1185">Reference proteome</keyword>
<accession>A0ABM7YEM7</accession>
<dbReference type="PANTHER" id="PTHR43080">
    <property type="entry name" value="CBS DOMAIN-CONTAINING PROTEIN CBSX3, MITOCHONDRIAL"/>
    <property type="match status" value="1"/>
</dbReference>
<dbReference type="Gene3D" id="3.10.580.10">
    <property type="entry name" value="CBS-domain"/>
    <property type="match status" value="1"/>
</dbReference>
<name>A0ABM7YEM7_9EURY</name>
<gene>
    <name evidence="4" type="ORF">MTTB_12410</name>
</gene>
<evidence type="ECO:0000256" key="1">
    <source>
        <dbReference type="ARBA" id="ARBA00023122"/>
    </source>
</evidence>
<evidence type="ECO:0000259" key="3">
    <source>
        <dbReference type="PROSITE" id="PS51371"/>
    </source>
</evidence>
<feature type="domain" description="CBS" evidence="3">
    <location>
        <begin position="62"/>
        <end position="119"/>
    </location>
</feature>
<protein>
    <submittedName>
        <fullName evidence="4">Inosine-5-monophosphate dehydrogenase</fullName>
    </submittedName>
</protein>
<evidence type="ECO:0000256" key="2">
    <source>
        <dbReference type="PROSITE-ProRule" id="PRU00703"/>
    </source>
</evidence>
<dbReference type="InterPro" id="IPR046342">
    <property type="entry name" value="CBS_dom_sf"/>
</dbReference>
<evidence type="ECO:0000313" key="4">
    <source>
        <dbReference type="EMBL" id="BDH79862.1"/>
    </source>
</evidence>
<organism evidence="4 5">
    <name type="scientific">Methanothermobacter tenebrarum</name>
    <dbReference type="NCBI Taxonomy" id="680118"/>
    <lineage>
        <taxon>Archaea</taxon>
        <taxon>Methanobacteriati</taxon>
        <taxon>Methanobacteriota</taxon>
        <taxon>Methanomada group</taxon>
        <taxon>Methanobacteria</taxon>
        <taxon>Methanobacteriales</taxon>
        <taxon>Methanobacteriaceae</taxon>
        <taxon>Methanothermobacter</taxon>
    </lineage>
</organism>
<dbReference type="InterPro" id="IPR051257">
    <property type="entry name" value="Diverse_CBS-Domain"/>
</dbReference>
<dbReference type="InterPro" id="IPR000644">
    <property type="entry name" value="CBS_dom"/>
</dbReference>
<dbReference type="Proteomes" id="UP000831817">
    <property type="component" value="Chromosome"/>
</dbReference>